<evidence type="ECO:0000313" key="2">
    <source>
        <dbReference type="Proteomes" id="UP001281761"/>
    </source>
</evidence>
<proteinExistence type="predicted"/>
<keyword evidence="2" id="KW-1185">Reference proteome</keyword>
<name>A0ABQ9XI52_9EUKA</name>
<dbReference type="EMBL" id="JARBJD010000126">
    <property type="protein sequence ID" value="KAK2951003.1"/>
    <property type="molecule type" value="Genomic_DNA"/>
</dbReference>
<dbReference type="Proteomes" id="UP001281761">
    <property type="component" value="Unassembled WGS sequence"/>
</dbReference>
<comment type="caution">
    <text evidence="1">The sequence shown here is derived from an EMBL/GenBank/DDBJ whole genome shotgun (WGS) entry which is preliminary data.</text>
</comment>
<reference evidence="1 2" key="1">
    <citation type="journal article" date="2022" name="bioRxiv">
        <title>Genomics of Preaxostyla Flagellates Illuminates Evolutionary Transitions and the Path Towards Mitochondrial Loss.</title>
        <authorList>
            <person name="Novak L.V.F."/>
            <person name="Treitli S.C."/>
            <person name="Pyrih J."/>
            <person name="Halakuc P."/>
            <person name="Pipaliya S.V."/>
            <person name="Vacek V."/>
            <person name="Brzon O."/>
            <person name="Soukal P."/>
            <person name="Eme L."/>
            <person name="Dacks J.B."/>
            <person name="Karnkowska A."/>
            <person name="Elias M."/>
            <person name="Hampl V."/>
        </authorList>
    </citation>
    <scope>NUCLEOTIDE SEQUENCE [LARGE SCALE GENOMIC DNA]</scope>
    <source>
        <strain evidence="1">NAU3</strain>
        <tissue evidence="1">Gut</tissue>
    </source>
</reference>
<accession>A0ABQ9XI52</accession>
<protein>
    <submittedName>
        <fullName evidence="1">Uncharacterized protein</fullName>
    </submittedName>
</protein>
<organism evidence="1 2">
    <name type="scientific">Blattamonas nauphoetae</name>
    <dbReference type="NCBI Taxonomy" id="2049346"/>
    <lineage>
        <taxon>Eukaryota</taxon>
        <taxon>Metamonada</taxon>
        <taxon>Preaxostyla</taxon>
        <taxon>Oxymonadida</taxon>
        <taxon>Blattamonas</taxon>
    </lineage>
</organism>
<evidence type="ECO:0000313" key="1">
    <source>
        <dbReference type="EMBL" id="KAK2951003.1"/>
    </source>
</evidence>
<gene>
    <name evidence="1" type="ORF">BLNAU_14081</name>
</gene>
<sequence length="128" mass="14216">MVLKRKAMAKTNFVQSGGVTVSNPSDFQRQISAPTRTLRTLTQGAPRTADRHKNAACESVRSTNMESNNAQANSVLEAVEQTKKNNQKYSDFVTNARQERSLNKKGVTDINLGLDSDQLDTKQYRIPS</sequence>